<evidence type="ECO:0000256" key="2">
    <source>
        <dbReference type="PROSITE-ProRule" id="PRU00335"/>
    </source>
</evidence>
<sequence length="204" mass="23261">MNKGEITKQRIVVEARALFSKTGYDATKTSSIAKACGISEAAMYKYFGSKKELLEASVIIDFASEPSANIDFSQRSNNQLVEYYINRLITTIEENMEQFNILFTESLHHPELSAYFDRSVYRKSPEVQEMQKRIQDGTMNPMTDIFLFELGTTTSIWSILHYDRMKLGREDGKSEQFRKEVIRFVKFGVMGTGSQEAPSLSADS</sequence>
<dbReference type="GO" id="GO:0000976">
    <property type="term" value="F:transcription cis-regulatory region binding"/>
    <property type="evidence" value="ECO:0007669"/>
    <property type="project" value="TreeGrafter"/>
</dbReference>
<protein>
    <submittedName>
        <fullName evidence="4">TetR family transcriptional regulator</fullName>
    </submittedName>
</protein>
<dbReference type="GO" id="GO:0003700">
    <property type="term" value="F:DNA-binding transcription factor activity"/>
    <property type="evidence" value="ECO:0007669"/>
    <property type="project" value="TreeGrafter"/>
</dbReference>
<dbReference type="PANTHER" id="PTHR30055:SF226">
    <property type="entry name" value="HTH-TYPE TRANSCRIPTIONAL REGULATOR PKSA"/>
    <property type="match status" value="1"/>
</dbReference>
<evidence type="ECO:0000313" key="5">
    <source>
        <dbReference type="Proteomes" id="UP000460318"/>
    </source>
</evidence>
<accession>A0A7X3IN48</accession>
<organism evidence="4 5">
    <name type="scientific">Paenibacillus dendrobii</name>
    <dbReference type="NCBI Taxonomy" id="2691084"/>
    <lineage>
        <taxon>Bacteria</taxon>
        <taxon>Bacillati</taxon>
        <taxon>Bacillota</taxon>
        <taxon>Bacilli</taxon>
        <taxon>Bacillales</taxon>
        <taxon>Paenibacillaceae</taxon>
        <taxon>Paenibacillus</taxon>
    </lineage>
</organism>
<dbReference type="Proteomes" id="UP000460318">
    <property type="component" value="Unassembled WGS sequence"/>
</dbReference>
<dbReference type="PANTHER" id="PTHR30055">
    <property type="entry name" value="HTH-TYPE TRANSCRIPTIONAL REGULATOR RUTR"/>
    <property type="match status" value="1"/>
</dbReference>
<dbReference type="RefSeq" id="WP_160500595.1">
    <property type="nucleotide sequence ID" value="NZ_WUBI01000005.1"/>
</dbReference>
<dbReference type="PROSITE" id="PS50977">
    <property type="entry name" value="HTH_TETR_2"/>
    <property type="match status" value="1"/>
</dbReference>
<dbReference type="Pfam" id="PF00440">
    <property type="entry name" value="TetR_N"/>
    <property type="match status" value="1"/>
</dbReference>
<dbReference type="InterPro" id="IPR009057">
    <property type="entry name" value="Homeodomain-like_sf"/>
</dbReference>
<evidence type="ECO:0000256" key="1">
    <source>
        <dbReference type="ARBA" id="ARBA00023125"/>
    </source>
</evidence>
<dbReference type="Gene3D" id="1.10.357.10">
    <property type="entry name" value="Tetracycline Repressor, domain 2"/>
    <property type="match status" value="1"/>
</dbReference>
<gene>
    <name evidence="4" type="ORF">GRF59_25765</name>
</gene>
<comment type="caution">
    <text evidence="4">The sequence shown here is derived from an EMBL/GenBank/DDBJ whole genome shotgun (WGS) entry which is preliminary data.</text>
</comment>
<dbReference type="EMBL" id="WUBI01000005">
    <property type="protein sequence ID" value="MWV47024.1"/>
    <property type="molecule type" value="Genomic_DNA"/>
</dbReference>
<feature type="DNA-binding region" description="H-T-H motif" evidence="2">
    <location>
        <begin position="28"/>
        <end position="47"/>
    </location>
</feature>
<dbReference type="PRINTS" id="PR00455">
    <property type="entry name" value="HTHTETR"/>
</dbReference>
<name>A0A7X3IN48_9BACL</name>
<dbReference type="InterPro" id="IPR050109">
    <property type="entry name" value="HTH-type_TetR-like_transc_reg"/>
</dbReference>
<keyword evidence="5" id="KW-1185">Reference proteome</keyword>
<evidence type="ECO:0000259" key="3">
    <source>
        <dbReference type="PROSITE" id="PS50977"/>
    </source>
</evidence>
<dbReference type="SUPFAM" id="SSF46689">
    <property type="entry name" value="Homeodomain-like"/>
    <property type="match status" value="1"/>
</dbReference>
<proteinExistence type="predicted"/>
<dbReference type="AlphaFoldDB" id="A0A7X3IN48"/>
<reference evidence="4 5" key="1">
    <citation type="submission" date="2019-12" db="EMBL/GenBank/DDBJ databases">
        <title>Paenibacillus sp. nov., an endophytic bacterium isolated from the stem of Dendrobium.</title>
        <authorList>
            <person name="Zhao R."/>
        </authorList>
    </citation>
    <scope>NUCLEOTIDE SEQUENCE [LARGE SCALE GENOMIC DNA]</scope>
    <source>
        <strain evidence="4 5">HJL G12</strain>
    </source>
</reference>
<keyword evidence="1 2" id="KW-0238">DNA-binding</keyword>
<feature type="domain" description="HTH tetR-type" evidence="3">
    <location>
        <begin position="5"/>
        <end position="65"/>
    </location>
</feature>
<dbReference type="InterPro" id="IPR001647">
    <property type="entry name" value="HTH_TetR"/>
</dbReference>
<evidence type="ECO:0000313" key="4">
    <source>
        <dbReference type="EMBL" id="MWV47024.1"/>
    </source>
</evidence>